<dbReference type="SUPFAM" id="SSF56436">
    <property type="entry name" value="C-type lectin-like"/>
    <property type="match status" value="1"/>
</dbReference>
<keyword evidence="6" id="KW-1185">Reference proteome</keyword>
<dbReference type="PANTHER" id="PTHR45710:SF8">
    <property type="entry name" value="RERATING FAMILY MEMBER 4"/>
    <property type="match status" value="1"/>
</dbReference>
<protein>
    <recommendedName>
        <fullName evidence="4">C-type lectin domain-containing protein</fullName>
    </recommendedName>
</protein>
<dbReference type="InterPro" id="IPR016186">
    <property type="entry name" value="C-type_lectin-like/link_sf"/>
</dbReference>
<reference evidence="5" key="1">
    <citation type="submission" date="2021-09" db="EMBL/GenBank/DDBJ databases">
        <title>The genome of Mauremys mutica provides insights into the evolution of semi-aquatic lifestyle.</title>
        <authorList>
            <person name="Gong S."/>
            <person name="Gao Y."/>
        </authorList>
    </citation>
    <scope>NUCLEOTIDE SEQUENCE</scope>
    <source>
        <strain evidence="5">MM-2020</strain>
        <tissue evidence="5">Muscle</tissue>
    </source>
</reference>
<dbReference type="PANTHER" id="PTHR45710">
    <property type="entry name" value="C-TYPE LECTIN DOMAIN-CONTAINING PROTEIN 180"/>
    <property type="match status" value="1"/>
</dbReference>
<sequence>MEAALEPEPRTPVQGPKQRERPGPDSGYGSSTHRRPQRLSDSPEAGVGKFSLSGAGGESGPNSPAAAALADESDRSLLQADEEPVRWGRGRARAASPEQRGAATDSELPAPVKRPCGQCSNSVWKVIAGVTVAVAVVEAVVILTGTFSPKVRQCPEEWICFRGNCYYFSTDTKSWDDSKKYCISHGATLPVIKEKLQLENIKRLRQNHYYWIGLRKEAAGWQWDDGSPFTNDVIQLENEDAKLKCSFLNSDKIVTVDCTSSRRWICVKESK</sequence>
<comment type="caution">
    <text evidence="5">The sequence shown here is derived from an EMBL/GenBank/DDBJ whole genome shotgun (WGS) entry which is preliminary data.</text>
</comment>
<name>A0A9D3XUC8_9SAUR</name>
<dbReference type="InterPro" id="IPR050828">
    <property type="entry name" value="C-type_lectin/matrix_domain"/>
</dbReference>
<dbReference type="Proteomes" id="UP000827986">
    <property type="component" value="Unassembled WGS sequence"/>
</dbReference>
<dbReference type="Gene3D" id="3.10.100.10">
    <property type="entry name" value="Mannose-Binding Protein A, subunit A"/>
    <property type="match status" value="1"/>
</dbReference>
<evidence type="ECO:0000313" key="6">
    <source>
        <dbReference type="Proteomes" id="UP000827986"/>
    </source>
</evidence>
<dbReference type="SMART" id="SM00034">
    <property type="entry name" value="CLECT"/>
    <property type="match status" value="1"/>
</dbReference>
<keyword evidence="2" id="KW-0430">Lectin</keyword>
<dbReference type="AlphaFoldDB" id="A0A9D3XUC8"/>
<evidence type="ECO:0000259" key="4">
    <source>
        <dbReference type="PROSITE" id="PS50041"/>
    </source>
</evidence>
<dbReference type="GO" id="GO:0030246">
    <property type="term" value="F:carbohydrate binding"/>
    <property type="evidence" value="ECO:0007669"/>
    <property type="project" value="UniProtKB-KW"/>
</dbReference>
<evidence type="ECO:0000256" key="3">
    <source>
        <dbReference type="SAM" id="MobiDB-lite"/>
    </source>
</evidence>
<gene>
    <name evidence="5" type="ORF">KIL84_018199</name>
</gene>
<dbReference type="InterPro" id="IPR033992">
    <property type="entry name" value="NKR-like_CTLD"/>
</dbReference>
<dbReference type="CDD" id="cd03593">
    <property type="entry name" value="CLECT_NK_receptors_like"/>
    <property type="match status" value="1"/>
</dbReference>
<organism evidence="5 6">
    <name type="scientific">Mauremys mutica</name>
    <name type="common">yellowpond turtle</name>
    <dbReference type="NCBI Taxonomy" id="74926"/>
    <lineage>
        <taxon>Eukaryota</taxon>
        <taxon>Metazoa</taxon>
        <taxon>Chordata</taxon>
        <taxon>Craniata</taxon>
        <taxon>Vertebrata</taxon>
        <taxon>Euteleostomi</taxon>
        <taxon>Archelosauria</taxon>
        <taxon>Testudinata</taxon>
        <taxon>Testudines</taxon>
        <taxon>Cryptodira</taxon>
        <taxon>Durocryptodira</taxon>
        <taxon>Testudinoidea</taxon>
        <taxon>Geoemydidae</taxon>
        <taxon>Geoemydinae</taxon>
        <taxon>Mauremys</taxon>
    </lineage>
</organism>
<comment type="subcellular location">
    <subcellularLocation>
        <location evidence="1">Cell membrane</location>
        <topology evidence="1">Single-pass type II membrane protein</topology>
    </subcellularLocation>
</comment>
<evidence type="ECO:0000256" key="2">
    <source>
        <dbReference type="ARBA" id="ARBA00022734"/>
    </source>
</evidence>
<evidence type="ECO:0000313" key="5">
    <source>
        <dbReference type="EMBL" id="KAH1185450.1"/>
    </source>
</evidence>
<evidence type="ECO:0000256" key="1">
    <source>
        <dbReference type="ARBA" id="ARBA00004401"/>
    </source>
</evidence>
<feature type="region of interest" description="Disordered" evidence="3">
    <location>
        <begin position="1"/>
        <end position="110"/>
    </location>
</feature>
<accession>A0A9D3XUC8</accession>
<dbReference type="InterPro" id="IPR001304">
    <property type="entry name" value="C-type_lectin-like"/>
</dbReference>
<proteinExistence type="predicted"/>
<dbReference type="PROSITE" id="PS50041">
    <property type="entry name" value="C_TYPE_LECTIN_2"/>
    <property type="match status" value="1"/>
</dbReference>
<dbReference type="Pfam" id="PF00059">
    <property type="entry name" value="Lectin_C"/>
    <property type="match status" value="1"/>
</dbReference>
<dbReference type="GO" id="GO:0005886">
    <property type="term" value="C:plasma membrane"/>
    <property type="evidence" value="ECO:0007669"/>
    <property type="project" value="UniProtKB-SubCell"/>
</dbReference>
<dbReference type="InterPro" id="IPR016187">
    <property type="entry name" value="CTDL_fold"/>
</dbReference>
<dbReference type="EMBL" id="JAHDVG010000463">
    <property type="protein sequence ID" value="KAH1185450.1"/>
    <property type="molecule type" value="Genomic_DNA"/>
</dbReference>
<feature type="domain" description="C-type lectin" evidence="4">
    <location>
        <begin position="161"/>
        <end position="267"/>
    </location>
</feature>